<evidence type="ECO:0000313" key="10">
    <source>
        <dbReference type="Proteomes" id="UP000034746"/>
    </source>
</evidence>
<dbReference type="Gene3D" id="3.30.930.10">
    <property type="entry name" value="Bira Bifunctional Protein, Domain 2"/>
    <property type="match status" value="1"/>
</dbReference>
<feature type="binding site" evidence="6">
    <location>
        <position position="176"/>
    </location>
    <ligand>
        <name>L-histidine</name>
        <dbReference type="ChEBI" id="CHEBI:57595"/>
    </ligand>
</feature>
<gene>
    <name evidence="5" type="primary">hisS</name>
    <name evidence="9" type="ORF">UU48_C0001G0114</name>
</gene>
<keyword evidence="5 9" id="KW-0436">Ligase</keyword>
<evidence type="ECO:0000256" key="4">
    <source>
        <dbReference type="ARBA" id="ARBA00047639"/>
    </source>
</evidence>
<evidence type="ECO:0000256" key="7">
    <source>
        <dbReference type="SAM" id="MobiDB-lite"/>
    </source>
</evidence>
<dbReference type="GO" id="GO:0004821">
    <property type="term" value="F:histidine-tRNA ligase activity"/>
    <property type="evidence" value="ECO:0007669"/>
    <property type="project" value="UniProtKB-UniRule"/>
</dbReference>
<dbReference type="PROSITE" id="PS50862">
    <property type="entry name" value="AA_TRNA_LIGASE_II"/>
    <property type="match status" value="1"/>
</dbReference>
<keyword evidence="5" id="KW-0067">ATP-binding</keyword>
<dbReference type="EMBL" id="LCAU01000001">
    <property type="protein sequence ID" value="KKR98759.1"/>
    <property type="molecule type" value="Genomic_DNA"/>
</dbReference>
<evidence type="ECO:0000256" key="3">
    <source>
        <dbReference type="ARBA" id="ARBA00023146"/>
    </source>
</evidence>
<dbReference type="EC" id="6.1.1.21" evidence="5"/>
<dbReference type="CDD" id="cd00773">
    <property type="entry name" value="HisRS-like_core"/>
    <property type="match status" value="1"/>
</dbReference>
<dbReference type="SUPFAM" id="SSF55681">
    <property type="entry name" value="Class II aaRS and biotin synthetases"/>
    <property type="match status" value="1"/>
</dbReference>
<dbReference type="GO" id="GO:0006427">
    <property type="term" value="P:histidyl-tRNA aminoacylation"/>
    <property type="evidence" value="ECO:0007669"/>
    <property type="project" value="UniProtKB-UniRule"/>
</dbReference>
<feature type="binding site" evidence="6">
    <location>
        <position position="158"/>
    </location>
    <ligand>
        <name>L-histidine</name>
        <dbReference type="ChEBI" id="CHEBI:57595"/>
    </ligand>
</feature>
<comment type="subunit">
    <text evidence="5">Homodimer.</text>
</comment>
<feature type="domain" description="Aminoacyl-transfer RNA synthetases class-II family profile" evidence="8">
    <location>
        <begin position="47"/>
        <end position="371"/>
    </location>
</feature>
<keyword evidence="5" id="KW-0963">Cytoplasm</keyword>
<dbReference type="Pfam" id="PF13393">
    <property type="entry name" value="tRNA-synt_His"/>
    <property type="match status" value="1"/>
</dbReference>
<feature type="binding site" evidence="6">
    <location>
        <begin position="306"/>
        <end position="307"/>
    </location>
    <ligand>
        <name>L-histidine</name>
        <dbReference type="ChEBI" id="CHEBI:57595"/>
    </ligand>
</feature>
<dbReference type="PANTHER" id="PTHR43707">
    <property type="entry name" value="HISTIDYL-TRNA SYNTHETASE"/>
    <property type="match status" value="1"/>
</dbReference>
<evidence type="ECO:0000256" key="2">
    <source>
        <dbReference type="ARBA" id="ARBA00022741"/>
    </source>
</evidence>
<dbReference type="InterPro" id="IPR045864">
    <property type="entry name" value="aa-tRNA-synth_II/BPL/LPL"/>
</dbReference>
<dbReference type="HAMAP" id="MF_00127">
    <property type="entry name" value="His_tRNA_synth"/>
    <property type="match status" value="1"/>
</dbReference>
<dbReference type="InterPro" id="IPR036621">
    <property type="entry name" value="Anticodon-bd_dom_sf"/>
</dbReference>
<protein>
    <recommendedName>
        <fullName evidence="5">Histidine--tRNA ligase</fullName>
        <ecNumber evidence="5">6.1.1.21</ecNumber>
    </recommendedName>
    <alternativeName>
        <fullName evidence="5">Histidyl-tRNA synthetase</fullName>
        <shortName evidence="5">HisRS</shortName>
    </alternativeName>
</protein>
<dbReference type="InterPro" id="IPR015807">
    <property type="entry name" value="His-tRNA-ligase"/>
</dbReference>
<feature type="binding site" evidence="6">
    <location>
        <position position="302"/>
    </location>
    <ligand>
        <name>L-histidine</name>
        <dbReference type="ChEBI" id="CHEBI:57595"/>
    </ligand>
</feature>
<dbReference type="NCBIfam" id="TIGR00442">
    <property type="entry name" value="hisS"/>
    <property type="match status" value="1"/>
</dbReference>
<dbReference type="InterPro" id="IPR006195">
    <property type="entry name" value="aa-tRNA-synth_II"/>
</dbReference>
<comment type="catalytic activity">
    <reaction evidence="4 5">
        <text>tRNA(His) + L-histidine + ATP = L-histidyl-tRNA(His) + AMP + diphosphate + H(+)</text>
        <dbReference type="Rhea" id="RHEA:17313"/>
        <dbReference type="Rhea" id="RHEA-COMP:9665"/>
        <dbReference type="Rhea" id="RHEA-COMP:9689"/>
        <dbReference type="ChEBI" id="CHEBI:15378"/>
        <dbReference type="ChEBI" id="CHEBI:30616"/>
        <dbReference type="ChEBI" id="CHEBI:33019"/>
        <dbReference type="ChEBI" id="CHEBI:57595"/>
        <dbReference type="ChEBI" id="CHEBI:78442"/>
        <dbReference type="ChEBI" id="CHEBI:78527"/>
        <dbReference type="ChEBI" id="CHEBI:456215"/>
        <dbReference type="EC" id="6.1.1.21"/>
    </reaction>
</comment>
<dbReference type="Pfam" id="PF03129">
    <property type="entry name" value="HGTP_anticodon"/>
    <property type="match status" value="1"/>
</dbReference>
<dbReference type="GO" id="GO:0005524">
    <property type="term" value="F:ATP binding"/>
    <property type="evidence" value="ECO:0007669"/>
    <property type="project" value="UniProtKB-UniRule"/>
</dbReference>
<dbReference type="InterPro" id="IPR004516">
    <property type="entry name" value="HisRS/HisZ"/>
</dbReference>
<dbReference type="Proteomes" id="UP000034746">
    <property type="component" value="Unassembled WGS sequence"/>
</dbReference>
<reference evidence="9 10" key="1">
    <citation type="journal article" date="2015" name="Nature">
        <title>rRNA introns, odd ribosomes, and small enigmatic genomes across a large radiation of phyla.</title>
        <authorList>
            <person name="Brown C.T."/>
            <person name="Hug L.A."/>
            <person name="Thomas B.C."/>
            <person name="Sharon I."/>
            <person name="Castelle C.J."/>
            <person name="Singh A."/>
            <person name="Wilkins M.J."/>
            <person name="Williams K.H."/>
            <person name="Banfield J.F."/>
        </authorList>
    </citation>
    <scope>NUCLEOTIDE SEQUENCE [LARGE SCALE GENOMIC DNA]</scope>
</reference>
<feature type="region of interest" description="Disordered" evidence="7">
    <location>
        <begin position="1"/>
        <end position="31"/>
    </location>
</feature>
<comment type="caution">
    <text evidence="9">The sequence shown here is derived from an EMBL/GenBank/DDBJ whole genome shotgun (WGS) entry which is preliminary data.</text>
</comment>
<dbReference type="PATRIC" id="fig|1618997.3.peg.115"/>
<accession>A0A0G0VCZ9</accession>
<organism evidence="9 10">
    <name type="scientific">Candidatus Uhrbacteria bacterium GW2011_GWF2_41_16</name>
    <dbReference type="NCBI Taxonomy" id="1618997"/>
    <lineage>
        <taxon>Bacteria</taxon>
        <taxon>Candidatus Uhriibacteriota</taxon>
    </lineage>
</organism>
<dbReference type="InterPro" id="IPR004154">
    <property type="entry name" value="Anticodon-bd"/>
</dbReference>
<evidence type="ECO:0000256" key="1">
    <source>
        <dbReference type="ARBA" id="ARBA00008226"/>
    </source>
</evidence>
<dbReference type="Gene3D" id="3.40.50.800">
    <property type="entry name" value="Anticodon-binding domain"/>
    <property type="match status" value="1"/>
</dbReference>
<name>A0A0G0VCZ9_9BACT</name>
<keyword evidence="5" id="KW-0648">Protein biosynthesis</keyword>
<dbReference type="GO" id="GO:0005737">
    <property type="term" value="C:cytoplasm"/>
    <property type="evidence" value="ECO:0007669"/>
    <property type="project" value="UniProtKB-SubCell"/>
</dbReference>
<dbReference type="PIRSF" id="PIRSF001549">
    <property type="entry name" value="His-tRNA_synth"/>
    <property type="match status" value="1"/>
</dbReference>
<proteinExistence type="inferred from homology"/>
<comment type="similarity">
    <text evidence="1 5">Belongs to the class-II aminoacyl-tRNA synthetase family.</text>
</comment>
<keyword evidence="2 5" id="KW-0547">Nucleotide-binding</keyword>
<evidence type="ECO:0000256" key="6">
    <source>
        <dbReference type="PIRSR" id="PIRSR001549-1"/>
    </source>
</evidence>
<dbReference type="SUPFAM" id="SSF52954">
    <property type="entry name" value="Class II aaRS ABD-related"/>
    <property type="match status" value="1"/>
</dbReference>
<comment type="subcellular location">
    <subcellularLocation>
        <location evidence="5">Cytoplasm</location>
    </subcellularLocation>
</comment>
<keyword evidence="3 5" id="KW-0030">Aminoacyl-tRNA synthetase</keyword>
<dbReference type="PANTHER" id="PTHR43707:SF1">
    <property type="entry name" value="HISTIDINE--TRNA LIGASE, MITOCHONDRIAL-RELATED"/>
    <property type="match status" value="1"/>
</dbReference>
<sequence>MPKKVFSIKKSVSSKKAPESEEELFSEPSETKKAVVNSPSVVRAGKRTPELLRGFRDILPDEQPYWDMVRDATRSVAEAYSFDRIDLPILEREELILRTIGKQTDIVEKEMYAFEDQGGDRVVLRPEMTASAVRAYINHGMLNLSQPVKLYYMGPNFRYERPQAGRYRQHHQIGFEVMGSEEPILDAQLMVLTFHLLKDLGIDTVMHVNSIGTLESRQQYKTELTSYYRSKRNQICEDCKRRLLKNPLRLLDCKVETCQPIKADAPQILDWLDEDSKNHFMHVLEFLDEAGVPYTLDSRLVRGLDYYTRTVFEIWAAADEGERSQNSLGGGGRYDNLIEMLGGREGTPACGVALGMERIILAMRELQVEIPKHGADVFFAQLGDAARRQGLRLFEECRRSGIRIREAFGKNALKTQLELANKCAVPYTLILGQKEVLDGTIIIRDMESGAQEIADVTKIVSLLKKKLEPKEKEEKS</sequence>
<evidence type="ECO:0000259" key="8">
    <source>
        <dbReference type="PROSITE" id="PS50862"/>
    </source>
</evidence>
<evidence type="ECO:0000256" key="5">
    <source>
        <dbReference type="HAMAP-Rule" id="MF_00127"/>
    </source>
</evidence>
<feature type="binding site" evidence="6">
    <location>
        <position position="172"/>
    </location>
    <ligand>
        <name>L-histidine</name>
        <dbReference type="ChEBI" id="CHEBI:57595"/>
    </ligand>
</feature>
<feature type="binding site" evidence="6">
    <location>
        <begin position="127"/>
        <end position="129"/>
    </location>
    <ligand>
        <name>L-histidine</name>
        <dbReference type="ChEBI" id="CHEBI:57595"/>
    </ligand>
</feature>
<dbReference type="InterPro" id="IPR041715">
    <property type="entry name" value="HisRS-like_core"/>
</dbReference>
<evidence type="ECO:0000313" key="9">
    <source>
        <dbReference type="EMBL" id="KKR98759.1"/>
    </source>
</evidence>
<dbReference type="AlphaFoldDB" id="A0A0G0VCZ9"/>